<keyword evidence="2" id="KW-0418">Kinase</keyword>
<name>A0A833NAQ0_MARNT</name>
<evidence type="ECO:0000259" key="3">
    <source>
        <dbReference type="Pfam" id="PF07804"/>
    </source>
</evidence>
<dbReference type="InterPro" id="IPR012893">
    <property type="entry name" value="HipA-like_C"/>
</dbReference>
<evidence type="ECO:0000313" key="4">
    <source>
        <dbReference type="EMBL" id="KAE8545468.1"/>
    </source>
</evidence>
<dbReference type="Pfam" id="PF07804">
    <property type="entry name" value="HipA_C"/>
    <property type="match status" value="1"/>
</dbReference>
<dbReference type="Gene3D" id="1.10.1070.20">
    <property type="match status" value="1"/>
</dbReference>
<evidence type="ECO:0000256" key="1">
    <source>
        <dbReference type="ARBA" id="ARBA00022679"/>
    </source>
</evidence>
<dbReference type="EMBL" id="WBMP01000008">
    <property type="protein sequence ID" value="KAE8545468.1"/>
    <property type="molecule type" value="Genomic_DNA"/>
</dbReference>
<organism evidence="4 5">
    <name type="scientific">Marinobacter nauticus</name>
    <name type="common">Marinobacter hydrocarbonoclasticus</name>
    <name type="synonym">Marinobacter aquaeolei</name>
    <dbReference type="NCBI Taxonomy" id="2743"/>
    <lineage>
        <taxon>Bacteria</taxon>
        <taxon>Pseudomonadati</taxon>
        <taxon>Pseudomonadota</taxon>
        <taxon>Gammaproteobacteria</taxon>
        <taxon>Pseudomonadales</taxon>
        <taxon>Marinobacteraceae</taxon>
        <taxon>Marinobacter</taxon>
    </lineage>
</organism>
<evidence type="ECO:0000313" key="5">
    <source>
        <dbReference type="Proteomes" id="UP000469950"/>
    </source>
</evidence>
<sequence>MDLPQLTRDLGRETDVSGYDLIHFEPLGSKEKSWIEDPTSGERYLFKVGRPGTGENWAEVLAFGLAKALGVPTAEYQFASFNGKQGVVSPMFFGDDDSLTLGNELLLKVNSRTGEVTVKDQTVTSIVAVLEKIICNKPPSAPSYPNVKTALQFFIGYLMLDCLISNQDRHEENWGMIFTRDKTYHLAPTFDHAASLGFNLSQEAKRERLDTKDKGYAVESFVNKAKSYIHSEGKRLKTIEAFEKIGALDESAMQAWLERLQNLSETDIRTVVDSIPDTQMTQTDKEFATRLLLSNRSRLLGLRKAGEKQ</sequence>
<comment type="caution">
    <text evidence="4">The sequence shown here is derived from an EMBL/GenBank/DDBJ whole genome shotgun (WGS) entry which is preliminary data.</text>
</comment>
<accession>A0A833NAQ0</accession>
<dbReference type="AlphaFoldDB" id="A0A833NAQ0"/>
<evidence type="ECO:0000256" key="2">
    <source>
        <dbReference type="ARBA" id="ARBA00022777"/>
    </source>
</evidence>
<dbReference type="GO" id="GO:0016301">
    <property type="term" value="F:kinase activity"/>
    <property type="evidence" value="ECO:0007669"/>
    <property type="project" value="UniProtKB-KW"/>
</dbReference>
<dbReference type="Proteomes" id="UP000469950">
    <property type="component" value="Unassembled WGS sequence"/>
</dbReference>
<dbReference type="RefSeq" id="WP_194841907.1">
    <property type="nucleotide sequence ID" value="NZ_WBMP01000008.1"/>
</dbReference>
<proteinExistence type="predicted"/>
<feature type="domain" description="HipA-like C-terminal" evidence="3">
    <location>
        <begin position="28"/>
        <end position="209"/>
    </location>
</feature>
<keyword evidence="1" id="KW-0808">Transferase</keyword>
<protein>
    <recommendedName>
        <fullName evidence="3">HipA-like C-terminal domain-containing protein</fullName>
    </recommendedName>
</protein>
<gene>
    <name evidence="4" type="ORF">F6453_2066</name>
</gene>
<reference evidence="4 5" key="1">
    <citation type="submission" date="2019-10" db="EMBL/GenBank/DDBJ databases">
        <title>Draft genome sequence of Marinobacter hydrocarbonoclasticus NCT7M from the microbiome of the marine copepod.</title>
        <authorList>
            <person name="Nuttall R."/>
            <person name="Sharma G."/>
            <person name="Moisander P."/>
        </authorList>
    </citation>
    <scope>NUCLEOTIDE SEQUENCE [LARGE SCALE GENOMIC DNA]</scope>
    <source>
        <strain evidence="4 5">NCT7M</strain>
    </source>
</reference>